<geneLocation type="chloroplast" evidence="10"/>
<evidence type="ECO:0000256" key="3">
    <source>
        <dbReference type="ARBA" id="ARBA00022640"/>
    </source>
</evidence>
<comment type="function">
    <text evidence="1 6">Probable ATPase of unknown function. Its presence in a non-photosynthetic plant (Epifagus virginiana) and experiments in tobacco indicate that it has an essential function which is probably not related to photosynthesis.</text>
</comment>
<dbReference type="PANTHER" id="PTHR33078:SF100">
    <property type="entry name" value="PROTEIN YCF2"/>
    <property type="match status" value="1"/>
</dbReference>
<keyword evidence="4 6" id="KW-0547">Nucleotide-binding</keyword>
<feature type="domain" description="Ycf2 N-terminal" evidence="9">
    <location>
        <begin position="8"/>
        <end position="123"/>
    </location>
</feature>
<dbReference type="Gene3D" id="1.10.8.60">
    <property type="match status" value="1"/>
</dbReference>
<dbReference type="PANTHER" id="PTHR33078">
    <property type="entry name" value="PROTEIN YCF2-RELATED"/>
    <property type="match status" value="1"/>
</dbReference>
<gene>
    <name evidence="6 10" type="primary">ycf2</name>
</gene>
<dbReference type="Pfam" id="PF00004">
    <property type="entry name" value="AAA"/>
    <property type="match status" value="1"/>
</dbReference>
<dbReference type="GO" id="GO:0009570">
    <property type="term" value="C:chloroplast stroma"/>
    <property type="evidence" value="ECO:0007669"/>
    <property type="project" value="UniProtKB-SubCell"/>
</dbReference>
<feature type="transmembrane region" description="Helical" evidence="7">
    <location>
        <begin position="70"/>
        <end position="87"/>
    </location>
</feature>
<keyword evidence="7" id="KW-0472">Membrane</keyword>
<evidence type="ECO:0000256" key="1">
    <source>
        <dbReference type="ARBA" id="ARBA00002329"/>
    </source>
</evidence>
<accession>A0A343R018</accession>
<dbReference type="InterPro" id="IPR003959">
    <property type="entry name" value="ATPase_AAA_core"/>
</dbReference>
<evidence type="ECO:0000256" key="7">
    <source>
        <dbReference type="SAM" id="Phobius"/>
    </source>
</evidence>
<keyword evidence="5 6" id="KW-0067">ATP-binding</keyword>
<keyword evidence="10" id="KW-0150">Chloroplast</keyword>
<reference evidence="10" key="1">
    <citation type="journal article" date="2017" name="Mitochondrial DNA Part B Resour">
        <title>The complete chloroplast genome sequence of Huperzia javanica (sw.) C. Y. Yang in Lycopodiaceae.</title>
        <authorList>
            <person name="Zhang H.-R."/>
            <person name="Kang J.-S."/>
            <person name="Viane R.L.L."/>
            <person name="Zhang X.-C."/>
        </authorList>
    </citation>
    <scope>NUCLEOTIDE SEQUENCE</scope>
</reference>
<sequence length="2094" mass="246228">MEKKKKIIREVLRSGKVQNPQYLFNLWTNCNSFRLSTKIIFNWEHLIKLLDPRIIILLIPRDIRGFRSHISFICLVLFTLPIFMHGFNKKGLLETKHLYLSQVVDEHTNNGECKNTTQEECFKFLKYLDISPHNSFIYYRGSEKYISYLPGLEEGVVSTEHGISNNIGIMPPVYDQIKLLGLQWWKDCVIEGIFPSRGAYGEECISNNNFIYPEYKNTEDIKYFFEFYGEAKAWETNVSDSKSGGNTKFSIDLALDLTEKRYLNRNKKNFEWLFDKMSINHIHIDKQLINNSSTFWDLSPPARVERNNTKSKLFSKCFSKDSSICRIEKRFTEGIKYLMENLFYEREKIIIDNFPKSISYAFSDVSSVDEPGMGFHTTGEPLNNNKFGFDKKYRNVFLKYSVRSDGNRIVDAWNTRNKFKNFCLNCFVLPDAGSCTIRRKPLNINKLDFIIFMNWDISRNIFLFPQLIPHKCNRHYIFHFLIKYKKGLVIKINQFYLSITKSNHIYESNELPLGVEYATEKNFHCIANHGTGTPSWYKSIINIKEIFFTDLKKSLSSSYLKYESIYFLKYWIDEGLQKGKSFNNIARNTINQHSLNGVKGVRKGFYFYKGNKYVNWNLNLYEWSDHRTNRNFERSPKRFICGNNYLKIMSNRTEFFTNRNSRSWSGKLENNYSKFYFICKNSIKKGFNLSIFNKSEKINTLGNSPKIIDTKSIYSEMNPSQNHEFLQELGFPSDKESITPLILNEIPVSKFTIDSFYNRFNINVEYMKLSDETTFFAILRNKDIWFDPIKLSNKSLLKTYFDQAIIPKFLDHLLHIQPDHNKKWYFYFCNTEENIITDYKFTYGQLLSILPKHNNVFLSSFVGIEPSDSEENTILVTQPKVSNIFFQCLKRSYNQIFALVNNSYKLLILLNRINLLFHKKINTSFTEQFSTITLLTGKQVVNLEITYYRQPNIEIFNLGRKNVNNGLLDEKALSPNLSVIQRQSYKHDLFSESLLGIRNKNNKMFHWFKKLFLINDSAGDSRSVTGSRVIGGKSTKLILLNNSNLFVEEIKKNETLFLSSSSPHLNERARNAETYKIYQVDSVEKKNALFRKYTPWFFTLKWWKYFLQTFTGVLPNGISLNSSDQFEYVPQICAQDREISDDQPKKALLNFIWSYSKSINCWNDKYLIIISLFLSSYLFFQNYLFNLIGSDYTDLCKHFGIIRYLIDRKSYWNKLVYQHPVESIDTQNRFVNFLKKIGHYAKKRKLDLFTMEELNAWLTTNQSLDIFPRKKELLIQSPITRKKIYRYGFNLIYNPHLLSNDFGYKTTQQGLYYLRYLAESFDKSLVNYPFYHLNLAHKWVFLAFWQRITSPHVSRQTNTLGFTSHGIPIPLRLGLSPSKGNLLVGPPETGRSYLIKNLAADSYVPSIQVSISELLYNEPDITTKDWNVLMDNLHQLALILELTKEMSPCIVWIQNIHELNSNCLTQDIKSNSNLPLGLLLTYFRTNFVKNHTLSMIAFASTHIPEKIDPSLIYPNRLDRLMNIRMLSIPQRQKEFYIFLRSKCFHLENNLSCLNEFGYGTMGYDVRDLASLVNEVSSISITYDESVIYDDTIRLAFHRQALGFAYADTNIEYGQNDEKLLYKVGKAIVQTIITKKFTMNPLYKGNNFWKKRFYYLSEWFSEPPITETTVKEFTILSHILECLAGSAARDSWFRSENEQENSIPLDKYADNDSDSACTTLESLLVEFPRLEIYQDESISNKMRLAPYSRTTNLVNIMQNMNFPIQYKQKLSELVSNTACSPRIWRFSFACNNIFNRVERPNEFRIPYYIGLFGENIQTLSEYLQNDFNDARFAQYIMKQQSPHNRVLSKMRRISLQELECQLETMLLKEQFETLGIFSPVQYPIEYRISNKPLLFLGKRFVWDPTGLSSKDHHLAFPYQQLFVDEEMLRRFYVTYGTEREQGKSQSIQKIKQFFVRRGYSRDSMSNLYISGLKQFTFADKQNIETFKSTERIGVQLKHPHLFAAVYSYQPWLMEYSQEKFAHFDLLNNHQGWLEVNSSLSSYSSVHSTLFESHQYLLNSFRCNKMLLNQIIKLLLKNRWLFKNEIETLLVLSKGG</sequence>
<dbReference type="InterPro" id="IPR056777">
    <property type="entry name" value="Ycf2_N"/>
</dbReference>
<evidence type="ECO:0000259" key="9">
    <source>
        <dbReference type="Pfam" id="PF05695"/>
    </source>
</evidence>
<dbReference type="InterPro" id="IPR027417">
    <property type="entry name" value="P-loop_NTPase"/>
</dbReference>
<protein>
    <recommendedName>
        <fullName evidence="6">Protein Ycf2</fullName>
    </recommendedName>
</protein>
<keyword evidence="3 10" id="KW-0934">Plastid</keyword>
<dbReference type="HAMAP" id="MF_01330">
    <property type="entry name" value="Ycf2"/>
    <property type="match status" value="1"/>
</dbReference>
<name>A0A343R018_HUPSR</name>
<feature type="binding site" evidence="6">
    <location>
        <begin position="1385"/>
        <end position="1392"/>
    </location>
    <ligand>
        <name>ATP</name>
        <dbReference type="ChEBI" id="CHEBI:30616"/>
    </ligand>
</feature>
<proteinExistence type="inferred from homology"/>
<feature type="domain" description="Ycf2 N-terminal" evidence="9">
    <location>
        <begin position="734"/>
        <end position="954"/>
    </location>
</feature>
<evidence type="ECO:0000256" key="4">
    <source>
        <dbReference type="ARBA" id="ARBA00022741"/>
    </source>
</evidence>
<evidence type="ECO:0000256" key="2">
    <source>
        <dbReference type="ARBA" id="ARBA00009361"/>
    </source>
</evidence>
<dbReference type="Gene3D" id="3.40.50.300">
    <property type="entry name" value="P-loop containing nucleotide triphosphate hydrolases"/>
    <property type="match status" value="1"/>
</dbReference>
<dbReference type="EMBL" id="KY609860">
    <property type="protein sequence ID" value="ATV96585.1"/>
    <property type="molecule type" value="Genomic_DNA"/>
</dbReference>
<comment type="similarity">
    <text evidence="2 6">Belongs to the Ycf2 family.</text>
</comment>
<dbReference type="Pfam" id="PF05695">
    <property type="entry name" value="Ycf2"/>
    <property type="match status" value="2"/>
</dbReference>
<keyword evidence="7" id="KW-1133">Transmembrane helix</keyword>
<dbReference type="GO" id="GO:0005524">
    <property type="term" value="F:ATP binding"/>
    <property type="evidence" value="ECO:0007669"/>
    <property type="project" value="UniProtKB-KW"/>
</dbReference>
<keyword evidence="7" id="KW-0812">Transmembrane</keyword>
<comment type="subcellular location">
    <subcellularLocation>
        <location evidence="6">Plastid</location>
        <location evidence="6">Chloroplast stroma</location>
    </subcellularLocation>
</comment>
<evidence type="ECO:0000313" key="10">
    <source>
        <dbReference type="EMBL" id="ATV96585.1"/>
    </source>
</evidence>
<feature type="domain" description="ATPase AAA-type core" evidence="8">
    <location>
        <begin position="1382"/>
        <end position="1524"/>
    </location>
</feature>
<evidence type="ECO:0000256" key="5">
    <source>
        <dbReference type="ARBA" id="ARBA00022840"/>
    </source>
</evidence>
<evidence type="ECO:0000256" key="6">
    <source>
        <dbReference type="HAMAP-Rule" id="MF_01330"/>
    </source>
</evidence>
<dbReference type="CDD" id="cd19505">
    <property type="entry name" value="RecA-like_Ycf2"/>
    <property type="match status" value="1"/>
</dbReference>
<dbReference type="SUPFAM" id="SSF52540">
    <property type="entry name" value="P-loop containing nucleoside triphosphate hydrolases"/>
    <property type="match status" value="1"/>
</dbReference>
<dbReference type="GO" id="GO:0016887">
    <property type="term" value="F:ATP hydrolysis activity"/>
    <property type="evidence" value="ECO:0007669"/>
    <property type="project" value="InterPro"/>
</dbReference>
<organism evidence="10">
    <name type="scientific">Huperzia serrata f. longipetiolata</name>
    <dbReference type="NCBI Taxonomy" id="384043"/>
    <lineage>
        <taxon>Eukaryota</taxon>
        <taxon>Viridiplantae</taxon>
        <taxon>Streptophyta</taxon>
        <taxon>Embryophyta</taxon>
        <taxon>Tracheophyta</taxon>
        <taxon>Lycopodiopsida</taxon>
        <taxon>Lycopodiales</taxon>
        <taxon>Lycopodiaceae</taxon>
        <taxon>Huperzioideae</taxon>
        <taxon>Huperzia</taxon>
    </lineage>
</organism>
<evidence type="ECO:0000259" key="8">
    <source>
        <dbReference type="Pfam" id="PF00004"/>
    </source>
</evidence>
<dbReference type="InterPro" id="IPR008543">
    <property type="entry name" value="Uncharacterised_Ycf2"/>
</dbReference>